<accession>A0A7W3P471</accession>
<keyword evidence="2" id="KW-1185">Reference proteome</keyword>
<comment type="caution">
    <text evidence="1">The sequence shown here is derived from an EMBL/GenBank/DDBJ whole genome shotgun (WGS) entry which is preliminary data.</text>
</comment>
<gene>
    <name evidence="1" type="ORF">FHX74_000134</name>
</gene>
<dbReference type="RefSeq" id="WP_182558179.1">
    <property type="nucleotide sequence ID" value="NZ_JACGWT010000001.1"/>
</dbReference>
<evidence type="ECO:0000313" key="1">
    <source>
        <dbReference type="EMBL" id="MBA8792540.1"/>
    </source>
</evidence>
<dbReference type="EMBL" id="JACGWT010000001">
    <property type="protein sequence ID" value="MBA8792540.1"/>
    <property type="molecule type" value="Genomic_DNA"/>
</dbReference>
<name>A0A7W3P471_9ACTN</name>
<dbReference type="Proteomes" id="UP000523079">
    <property type="component" value="Unassembled WGS sequence"/>
</dbReference>
<reference evidence="1 2" key="1">
    <citation type="submission" date="2020-07" db="EMBL/GenBank/DDBJ databases">
        <title>Sequencing the genomes of 1000 actinobacteria strains.</title>
        <authorList>
            <person name="Klenk H.-P."/>
        </authorList>
    </citation>
    <scope>NUCLEOTIDE SEQUENCE [LARGE SCALE GENOMIC DNA]</scope>
    <source>
        <strain evidence="1 2">DSM 100723</strain>
    </source>
</reference>
<dbReference type="AlphaFoldDB" id="A0A7W3P471"/>
<evidence type="ECO:0000313" key="2">
    <source>
        <dbReference type="Proteomes" id="UP000523079"/>
    </source>
</evidence>
<proteinExistence type="predicted"/>
<protein>
    <submittedName>
        <fullName evidence="1">Uncharacterized protein</fullName>
    </submittedName>
</protein>
<sequence>MAAHRGVRAAALTVLVVLGVPVVLLRDHVVQVGLGVCGRPQFRYDGVVYASVDPDARTTGIRSVGFVTGTGEPQATFTTVTGEHLVFAPGRC</sequence>
<organism evidence="1 2">
    <name type="scientific">Microlunatus kandeliicorticis</name>
    <dbReference type="NCBI Taxonomy" id="1759536"/>
    <lineage>
        <taxon>Bacteria</taxon>
        <taxon>Bacillati</taxon>
        <taxon>Actinomycetota</taxon>
        <taxon>Actinomycetes</taxon>
        <taxon>Propionibacteriales</taxon>
        <taxon>Propionibacteriaceae</taxon>
        <taxon>Microlunatus</taxon>
    </lineage>
</organism>